<organism evidence="1 2">
    <name type="scientific">Vespula maculifrons</name>
    <name type="common">Eastern yellow jacket</name>
    <name type="synonym">Wasp</name>
    <dbReference type="NCBI Taxonomy" id="7453"/>
    <lineage>
        <taxon>Eukaryota</taxon>
        <taxon>Metazoa</taxon>
        <taxon>Ecdysozoa</taxon>
        <taxon>Arthropoda</taxon>
        <taxon>Hexapoda</taxon>
        <taxon>Insecta</taxon>
        <taxon>Pterygota</taxon>
        <taxon>Neoptera</taxon>
        <taxon>Endopterygota</taxon>
        <taxon>Hymenoptera</taxon>
        <taxon>Apocrita</taxon>
        <taxon>Aculeata</taxon>
        <taxon>Vespoidea</taxon>
        <taxon>Vespidae</taxon>
        <taxon>Vespinae</taxon>
        <taxon>Vespula</taxon>
    </lineage>
</organism>
<protein>
    <submittedName>
        <fullName evidence="1">tRNA dimethylallyltransferase isoform X2</fullName>
    </submittedName>
</protein>
<evidence type="ECO:0000313" key="2">
    <source>
        <dbReference type="Proteomes" id="UP001607303"/>
    </source>
</evidence>
<evidence type="ECO:0000313" key="1">
    <source>
        <dbReference type="EMBL" id="KAL2749046.1"/>
    </source>
</evidence>
<sequence length="293" mass="33530">MQPFRKLIRIIINFNGRNHIVVAYNVDTLLRIGDDPVSLASECRFARSTAIYFYRSMIVRMAFSKNIKSSDPGLMPKKPADVSHPTGARIVGRKSNTEGERIDLVVFVSFLVGGATVRLANKRQGSKERKNERNEDPAISIWVSIDDKSRLRRVRVERYRSLEVFEQYGLTHSEILKTQRLAGGSGLGGPLRYPNSIILWLRCDKVEKQVGAAYARSYCCYFMENIKGDRDAGLLYFSRGCERGWQGRLRSTTTTYFRFRKVLAVRLGGIDWLAMLRYLCRYPVDFNSSMELG</sequence>
<comment type="caution">
    <text evidence="1">The sequence shown here is derived from an EMBL/GenBank/DDBJ whole genome shotgun (WGS) entry which is preliminary data.</text>
</comment>
<reference evidence="1 2" key="1">
    <citation type="journal article" date="2024" name="Ann. Entomol. Soc. Am.">
        <title>Genomic analyses of the southern and eastern yellowjacket wasps (Hymenoptera: Vespidae) reveal evolutionary signatures of social life.</title>
        <authorList>
            <person name="Catto M.A."/>
            <person name="Caine P.B."/>
            <person name="Orr S.E."/>
            <person name="Hunt B.G."/>
            <person name="Goodisman M.A.D."/>
        </authorList>
    </citation>
    <scope>NUCLEOTIDE SEQUENCE [LARGE SCALE GENOMIC DNA]</scope>
    <source>
        <strain evidence="1">232</strain>
        <tissue evidence="1">Head and thorax</tissue>
    </source>
</reference>
<keyword evidence="2" id="KW-1185">Reference proteome</keyword>
<dbReference type="EMBL" id="JAYRBN010000028">
    <property type="protein sequence ID" value="KAL2749046.1"/>
    <property type="molecule type" value="Genomic_DNA"/>
</dbReference>
<proteinExistence type="predicted"/>
<gene>
    <name evidence="1" type="ORF">V1477_002656</name>
</gene>
<accession>A0ABD2CVB0</accession>
<name>A0ABD2CVB0_VESMC</name>
<dbReference type="AlphaFoldDB" id="A0ABD2CVB0"/>
<dbReference type="Proteomes" id="UP001607303">
    <property type="component" value="Unassembled WGS sequence"/>
</dbReference>